<keyword evidence="1 2" id="KW-0732">Signal</keyword>
<gene>
    <name evidence="3" type="ORF">D9613_003842</name>
</gene>
<dbReference type="Pfam" id="PF13343">
    <property type="entry name" value="SBP_bac_6"/>
    <property type="match status" value="1"/>
</dbReference>
<dbReference type="Gene3D" id="3.40.190.10">
    <property type="entry name" value="Periplasmic binding protein-like II"/>
    <property type="match status" value="2"/>
</dbReference>
<keyword evidence="4" id="KW-1185">Reference proteome</keyword>
<feature type="chain" id="PRO_5034470221" description="Periplasmic binding protein-like II" evidence="2">
    <location>
        <begin position="16"/>
        <end position="351"/>
    </location>
</feature>
<evidence type="ECO:0000256" key="1">
    <source>
        <dbReference type="ARBA" id="ARBA00022729"/>
    </source>
</evidence>
<dbReference type="EMBL" id="JAACJL010000057">
    <property type="protein sequence ID" value="KAF4612319.1"/>
    <property type="molecule type" value="Genomic_DNA"/>
</dbReference>
<organism evidence="3 4">
    <name type="scientific">Agrocybe pediades</name>
    <dbReference type="NCBI Taxonomy" id="84607"/>
    <lineage>
        <taxon>Eukaryota</taxon>
        <taxon>Fungi</taxon>
        <taxon>Dikarya</taxon>
        <taxon>Basidiomycota</taxon>
        <taxon>Agaricomycotina</taxon>
        <taxon>Agaricomycetes</taxon>
        <taxon>Agaricomycetidae</taxon>
        <taxon>Agaricales</taxon>
        <taxon>Agaricineae</taxon>
        <taxon>Strophariaceae</taxon>
        <taxon>Agrocybe</taxon>
    </lineage>
</organism>
<evidence type="ECO:0000313" key="3">
    <source>
        <dbReference type="EMBL" id="KAF4612319.1"/>
    </source>
</evidence>
<dbReference type="SUPFAM" id="SSF53850">
    <property type="entry name" value="Periplasmic binding protein-like II"/>
    <property type="match status" value="1"/>
</dbReference>
<comment type="caution">
    <text evidence="3">The sequence shown here is derived from an EMBL/GenBank/DDBJ whole genome shotgun (WGS) entry which is preliminary data.</text>
</comment>
<protein>
    <recommendedName>
        <fullName evidence="5">Periplasmic binding protein-like II</fullName>
    </recommendedName>
</protein>
<dbReference type="PANTHER" id="PTHR30006:SF2">
    <property type="entry name" value="ABC TRANSPORTER SUBSTRATE-BINDING PROTEIN"/>
    <property type="match status" value="1"/>
</dbReference>
<sequence>MYAFLALLLVGLAAASPALLGSSARVESRNLDEIYHAALNENGVLKVAWGGDVQTIGDQVTAAFTKRFPGIKLDLTVDLSKYLDSRIDRQHQVTNGAEEFADVAVLQTLQNFGRWKSEGRLMPYKVSEWDDIYPEFVDQDGAYTGYNIFTFGQTVYNPQSLHTTVPTSYPDFLDPNLRGKIALTYPNDDDSILYLFTLITKKYGWQFTRDLLKQDIRWTRGTATPSQIIANNNEIAVSFAASSPYVKGVSTQSSTDVYMAWPQTACIFSRTKMPESSKLFMNFLLSDEWQSVFDGKFATRRKFDGQGIFKQSNVEPLGYGKFMSDRTTVEKWRFQFESFIGTPQGPDPLDT</sequence>
<evidence type="ECO:0000256" key="2">
    <source>
        <dbReference type="SAM" id="SignalP"/>
    </source>
</evidence>
<proteinExistence type="predicted"/>
<reference evidence="3 4" key="1">
    <citation type="submission" date="2019-12" db="EMBL/GenBank/DDBJ databases">
        <authorList>
            <person name="Floudas D."/>
            <person name="Bentzer J."/>
            <person name="Ahren D."/>
            <person name="Johansson T."/>
            <person name="Persson P."/>
            <person name="Tunlid A."/>
        </authorList>
    </citation>
    <scope>NUCLEOTIDE SEQUENCE [LARGE SCALE GENOMIC DNA]</scope>
    <source>
        <strain evidence="3 4">CBS 102.39</strain>
    </source>
</reference>
<accession>A0A8H4QJP6</accession>
<dbReference type="AlphaFoldDB" id="A0A8H4QJP6"/>
<feature type="signal peptide" evidence="2">
    <location>
        <begin position="1"/>
        <end position="15"/>
    </location>
</feature>
<name>A0A8H4QJP6_9AGAR</name>
<evidence type="ECO:0000313" key="4">
    <source>
        <dbReference type="Proteomes" id="UP000521872"/>
    </source>
</evidence>
<dbReference type="PANTHER" id="PTHR30006">
    <property type="entry name" value="THIAMINE-BINDING PERIPLASMIC PROTEIN-RELATED"/>
    <property type="match status" value="1"/>
</dbReference>
<dbReference type="Proteomes" id="UP000521872">
    <property type="component" value="Unassembled WGS sequence"/>
</dbReference>
<evidence type="ECO:0008006" key="5">
    <source>
        <dbReference type="Google" id="ProtNLM"/>
    </source>
</evidence>